<name>A0A2T0UT52_9ACTN</name>
<evidence type="ECO:0000256" key="2">
    <source>
        <dbReference type="SAM" id="Phobius"/>
    </source>
</evidence>
<feature type="transmembrane region" description="Helical" evidence="2">
    <location>
        <begin position="181"/>
        <end position="201"/>
    </location>
</feature>
<evidence type="ECO:0000256" key="1">
    <source>
        <dbReference type="SAM" id="MobiDB-lite"/>
    </source>
</evidence>
<keyword evidence="4" id="KW-1185">Reference proteome</keyword>
<accession>A0A2T0UT52</accession>
<feature type="region of interest" description="Disordered" evidence="1">
    <location>
        <begin position="69"/>
        <end position="95"/>
    </location>
</feature>
<evidence type="ECO:0000313" key="4">
    <source>
        <dbReference type="Proteomes" id="UP000238176"/>
    </source>
</evidence>
<sequence>MEHEPDVPRGEPADATPETAADEIAASETAVAEQAAVETAALERAVAEKAAVEAAAAEATTAEGTVGEITVEPGVPRPGTEAAYPEPRPGPDGCPHRARLRDLTPGGRALYALGLLAVAAAGLVQIAALFVGGFLVSIGTEFAERALIEGVLFILGSMFGLIGVFALPGTWRRLHRPEAPILWLAAAGIALTTTALALLAGPAALPWAAAVAAPNLAVAALLAYLRTVLDPRDTCDTHPALPTRSRYLRRP</sequence>
<feature type="transmembrane region" description="Helical" evidence="2">
    <location>
        <begin position="109"/>
        <end position="138"/>
    </location>
</feature>
<feature type="transmembrane region" description="Helical" evidence="2">
    <location>
        <begin position="207"/>
        <end position="225"/>
    </location>
</feature>
<proteinExistence type="predicted"/>
<dbReference type="AlphaFoldDB" id="A0A2T0UT52"/>
<evidence type="ECO:0000313" key="3">
    <source>
        <dbReference type="EMBL" id="PRY61084.1"/>
    </source>
</evidence>
<comment type="caution">
    <text evidence="3">The sequence shown here is derived from an EMBL/GenBank/DDBJ whole genome shotgun (WGS) entry which is preliminary data.</text>
</comment>
<feature type="compositionally biased region" description="Basic and acidic residues" evidence="1">
    <location>
        <begin position="1"/>
        <end position="12"/>
    </location>
</feature>
<feature type="region of interest" description="Disordered" evidence="1">
    <location>
        <begin position="1"/>
        <end position="32"/>
    </location>
</feature>
<dbReference type="EMBL" id="PVTJ01000002">
    <property type="protein sequence ID" value="PRY61084.1"/>
    <property type="molecule type" value="Genomic_DNA"/>
</dbReference>
<keyword evidence="2" id="KW-1133">Transmembrane helix</keyword>
<feature type="transmembrane region" description="Helical" evidence="2">
    <location>
        <begin position="150"/>
        <end position="169"/>
    </location>
</feature>
<dbReference type="RefSeq" id="WP_106363233.1">
    <property type="nucleotide sequence ID" value="NZ_PVTJ01000002.1"/>
</dbReference>
<keyword evidence="2" id="KW-0472">Membrane</keyword>
<dbReference type="Proteomes" id="UP000238176">
    <property type="component" value="Unassembled WGS sequence"/>
</dbReference>
<dbReference type="OrthoDB" id="5196436at2"/>
<keyword evidence="2" id="KW-0812">Transmembrane</keyword>
<reference evidence="3 4" key="1">
    <citation type="submission" date="2018-03" db="EMBL/GenBank/DDBJ databases">
        <title>Genomic Encyclopedia of Type Strains, Phase III (KMG-III): the genomes of soil and plant-associated and newly described type strains.</title>
        <authorList>
            <person name="Whitman W."/>
        </authorList>
    </citation>
    <scope>NUCLEOTIDE SEQUENCE [LARGE SCALE GENOMIC DNA]</scope>
    <source>
        <strain evidence="3 4">CGMCC 4.7067</strain>
    </source>
</reference>
<organism evidence="3 4">
    <name type="scientific">Glycomyces artemisiae</name>
    <dbReference type="NCBI Taxonomy" id="1076443"/>
    <lineage>
        <taxon>Bacteria</taxon>
        <taxon>Bacillati</taxon>
        <taxon>Actinomycetota</taxon>
        <taxon>Actinomycetes</taxon>
        <taxon>Glycomycetales</taxon>
        <taxon>Glycomycetaceae</taxon>
        <taxon>Glycomyces</taxon>
    </lineage>
</organism>
<gene>
    <name evidence="3" type="ORF">B0I28_102703</name>
</gene>
<protein>
    <submittedName>
        <fullName evidence="3">Uncharacterized protein</fullName>
    </submittedName>
</protein>